<sequence>MLKTYRQSCPGYLAYAVQLHETDVDLPPGQWTMSFYGENRAGGIKNFSNPPSYSYGIYCSAFLNTELVAQNNSPVFLSTRLPYVASGQAERYSFSAFEADGDSLVYRFVAPQSATGPQHVCGIDIPSTPSPHFQLTAATGALTAPATATTDVGRYIMAARVDEYRRLNGSWQQIGWVTRDVSYLFLNIVNQTPSFTALTVGGAPFAQPVDELIRVRAGQTVVLALDAADPDAGQTLSFTSDAVGVVPGLALQPLGPSRAQLTWQVPAALPPGRYRVTVAVTDDGCPTASEEQTLTFLVAAATPLGTRPAGEAKAAAFPTPFREQVQFQAGAPGQVVTVVDELGRVVAQLRAQADGRVVWQPAATLPAGLYVARGADGRPLARLLRAPGTDR</sequence>
<reference evidence="1 2" key="1">
    <citation type="journal article" date="2019" name="Environ. Microbiol.">
        <title>Species interactions and distinct microbial communities in high Arctic permafrost affected cryosols are associated with the CH4 and CO2 gas fluxes.</title>
        <authorList>
            <person name="Altshuler I."/>
            <person name="Hamel J."/>
            <person name="Turney S."/>
            <person name="Magnuson E."/>
            <person name="Levesque R."/>
            <person name="Greer C."/>
            <person name="Whyte L.G."/>
        </authorList>
    </citation>
    <scope>NUCLEOTIDE SEQUENCE [LARGE SCALE GENOMIC DNA]</scope>
    <source>
        <strain evidence="1 2">S9.2P</strain>
    </source>
</reference>
<dbReference type="Proteomes" id="UP000317646">
    <property type="component" value="Unassembled WGS sequence"/>
</dbReference>
<organism evidence="1 2">
    <name type="scientific">Hymenobacter nivis</name>
    <dbReference type="NCBI Taxonomy" id="1850093"/>
    <lineage>
        <taxon>Bacteria</taxon>
        <taxon>Pseudomonadati</taxon>
        <taxon>Bacteroidota</taxon>
        <taxon>Cytophagia</taxon>
        <taxon>Cytophagales</taxon>
        <taxon>Hymenobacteraceae</taxon>
        <taxon>Hymenobacter</taxon>
    </lineage>
</organism>
<protein>
    <recommendedName>
        <fullName evidence="3">T9SS C-terminal target domain-containing protein</fullName>
    </recommendedName>
</protein>
<comment type="caution">
    <text evidence="1">The sequence shown here is derived from an EMBL/GenBank/DDBJ whole genome shotgun (WGS) entry which is preliminary data.</text>
</comment>
<keyword evidence="2" id="KW-1185">Reference proteome</keyword>
<gene>
    <name evidence="1" type="ORF">EAH73_05975</name>
</gene>
<dbReference type="EMBL" id="RCYZ01000002">
    <property type="protein sequence ID" value="TPG67274.1"/>
    <property type="molecule type" value="Genomic_DNA"/>
</dbReference>
<dbReference type="AlphaFoldDB" id="A0A502GZL8"/>
<name>A0A502GZL8_9BACT</name>
<proteinExistence type="predicted"/>
<evidence type="ECO:0000313" key="1">
    <source>
        <dbReference type="EMBL" id="TPG67274.1"/>
    </source>
</evidence>
<accession>A0A502GZL8</accession>
<evidence type="ECO:0000313" key="2">
    <source>
        <dbReference type="Proteomes" id="UP000317646"/>
    </source>
</evidence>
<evidence type="ECO:0008006" key="3">
    <source>
        <dbReference type="Google" id="ProtNLM"/>
    </source>
</evidence>